<gene>
    <name evidence="5" type="ORF">EWB00_006883</name>
</gene>
<dbReference type="AlphaFoldDB" id="A0A4Z2CWU4"/>
<comment type="subcellular location">
    <subcellularLocation>
        <location evidence="1">Virion</location>
    </subcellularLocation>
</comment>
<dbReference type="Proteomes" id="UP000311919">
    <property type="component" value="Unassembled WGS sequence"/>
</dbReference>
<dbReference type="CDD" id="cd07029">
    <property type="entry name" value="RNAP_I_III_AC19"/>
    <property type="match status" value="1"/>
</dbReference>
<dbReference type="PANTHER" id="PTHR11800:SF13">
    <property type="entry name" value="DNA-DIRECTED RNA POLYMERASES I AND III SUBUNIT RPAC1"/>
    <property type="match status" value="1"/>
</dbReference>
<keyword evidence="6" id="KW-1185">Reference proteome</keyword>
<organism evidence="5 6">
    <name type="scientific">Schistosoma japonicum</name>
    <name type="common">Blood fluke</name>
    <dbReference type="NCBI Taxonomy" id="6182"/>
    <lineage>
        <taxon>Eukaryota</taxon>
        <taxon>Metazoa</taxon>
        <taxon>Spiralia</taxon>
        <taxon>Lophotrochozoa</taxon>
        <taxon>Platyhelminthes</taxon>
        <taxon>Trematoda</taxon>
        <taxon>Digenea</taxon>
        <taxon>Strigeidida</taxon>
        <taxon>Schistosomatoidea</taxon>
        <taxon>Schistosomatidae</taxon>
        <taxon>Schistosoma</taxon>
    </lineage>
</organism>
<dbReference type="SUPFAM" id="SSF56553">
    <property type="entry name" value="Insert subdomain of RNA polymerase alpha subunit"/>
    <property type="match status" value="1"/>
</dbReference>
<dbReference type="SMART" id="SM00662">
    <property type="entry name" value="RPOLD"/>
    <property type="match status" value="1"/>
</dbReference>
<dbReference type="HAMAP" id="MF_00261">
    <property type="entry name" value="RNApol_arch_Rpo11"/>
    <property type="match status" value="1"/>
</dbReference>
<protein>
    <submittedName>
        <fullName evidence="5">DNA-directed RNA polymerases I and III subunit RPAC1</fullName>
    </submittedName>
</protein>
<evidence type="ECO:0000256" key="2">
    <source>
        <dbReference type="ARBA" id="ARBA00022478"/>
    </source>
</evidence>
<reference evidence="5 6" key="1">
    <citation type="submission" date="2019-03" db="EMBL/GenBank/DDBJ databases">
        <title>An improved genome assembly of the fluke Schistosoma japonicum.</title>
        <authorList>
            <person name="Hu W."/>
            <person name="Luo F."/>
            <person name="Yin M."/>
            <person name="Mo X."/>
            <person name="Sun C."/>
            <person name="Wu Q."/>
            <person name="Zhu B."/>
            <person name="Xiang M."/>
            <person name="Wang J."/>
            <person name="Wang Y."/>
            <person name="Zhang T."/>
            <person name="Xu B."/>
            <person name="Zheng H."/>
            <person name="Feng Z."/>
        </authorList>
    </citation>
    <scope>NUCLEOTIDE SEQUENCE [LARGE SCALE GENOMIC DNA]</scope>
    <source>
        <strain evidence="5">HuSjv2</strain>
        <tissue evidence="5">Worms</tissue>
    </source>
</reference>
<dbReference type="InterPro" id="IPR036603">
    <property type="entry name" value="RBP11-like"/>
</dbReference>
<evidence type="ECO:0000313" key="5">
    <source>
        <dbReference type="EMBL" id="TNN08624.1"/>
    </source>
</evidence>
<dbReference type="InterPro" id="IPR022905">
    <property type="entry name" value="Rpo11-like"/>
</dbReference>
<dbReference type="InterPro" id="IPR050518">
    <property type="entry name" value="Rpo3/RPB3_RNA_Pol_subunit"/>
</dbReference>
<dbReference type="InterPro" id="IPR033898">
    <property type="entry name" value="RNAP_AC19"/>
</dbReference>
<dbReference type="GO" id="GO:0003899">
    <property type="term" value="F:DNA-directed RNA polymerase activity"/>
    <property type="evidence" value="ECO:0007669"/>
    <property type="project" value="InterPro"/>
</dbReference>
<proteinExistence type="inferred from homology"/>
<feature type="domain" description="DNA-directed RNA polymerase RpoA/D/Rpb3-type" evidence="4">
    <location>
        <begin position="49"/>
        <end position="342"/>
    </location>
</feature>
<dbReference type="SUPFAM" id="SSF55257">
    <property type="entry name" value="RBP11-like subunits of RNA polymerase"/>
    <property type="match status" value="2"/>
</dbReference>
<keyword evidence="2 5" id="KW-0240">DNA-directed RNA polymerase</keyword>
<dbReference type="CDD" id="cd07032">
    <property type="entry name" value="RNAP_I_II_AC40"/>
    <property type="match status" value="1"/>
</dbReference>
<dbReference type="OrthoDB" id="270173at2759"/>
<dbReference type="GO" id="GO:0046983">
    <property type="term" value="F:protein dimerization activity"/>
    <property type="evidence" value="ECO:0007669"/>
    <property type="project" value="InterPro"/>
</dbReference>
<dbReference type="GO" id="GO:0006351">
    <property type="term" value="P:DNA-templated transcription"/>
    <property type="evidence" value="ECO:0007669"/>
    <property type="project" value="InterPro"/>
</dbReference>
<dbReference type="Gene3D" id="2.170.120.12">
    <property type="entry name" value="DNA-directed RNA polymerase, insert domain"/>
    <property type="match status" value="1"/>
</dbReference>
<dbReference type="STRING" id="6182.A0A4Z2CWU4"/>
<dbReference type="InterPro" id="IPR036643">
    <property type="entry name" value="RNApol_insert_sf"/>
</dbReference>
<keyword evidence="3" id="KW-0804">Transcription</keyword>
<name>A0A4Z2CWU4_SCHJA</name>
<dbReference type="Pfam" id="PF01193">
    <property type="entry name" value="RNA_pol_L"/>
    <property type="match status" value="1"/>
</dbReference>
<dbReference type="InterPro" id="IPR009025">
    <property type="entry name" value="RBP11-like_dimer"/>
</dbReference>
<evidence type="ECO:0000259" key="4">
    <source>
        <dbReference type="SMART" id="SM00662"/>
    </source>
</evidence>
<comment type="caution">
    <text evidence="5">The sequence shown here is derived from an EMBL/GenBank/DDBJ whole genome shotgun (WGS) entry which is preliminary data.</text>
</comment>
<evidence type="ECO:0000313" key="6">
    <source>
        <dbReference type="Proteomes" id="UP000311919"/>
    </source>
</evidence>
<dbReference type="InterPro" id="IPR011263">
    <property type="entry name" value="DNA-dir_RNA_pol_RpoA/D/Rpb3"/>
</dbReference>
<dbReference type="HAMAP" id="MF_00320">
    <property type="entry name" value="RNApol_arch_Rpo3"/>
    <property type="match status" value="1"/>
</dbReference>
<sequence length="491" mass="55119">MESSIKKTCYELKDHGVLHHPGVEDPWNLNVFKKKFHVEIICRGEDSDTMEFDMINLDCSFSNAIRRILVSEVPSLAIERVYITQNTSIMPDEVMCHRLGLIPLAVDPKYFLFPTRKPPSSDDISGFDSKEHLVYDMHVGFTQANRDSQSKLDRDKTQDGTLPVAQYLPVYSSDLKWVPLPGQEDHFNINNPPMPVSSTILINKLALGDEIEARCVAVKGIGRDHAKFSPVAAAYYKFHPIIKLLRTIEGEQAVKLQKSFASGVIGINSKTGQAFVDNARLDNGSREHMRHPEFRDTVFVGMDSSHCIFTVETIAPGTRPPSSLVRCALAVMISKCSHYLAVTETPGFGDQVEECKPVIDVSEDNSESHVAQKNLLTQKINRSQLNGREVGLEVTHVSPDKLRATFTFFGEDHTLGLALRYCILRDESVNFCGYCVPHPLEDMINFDIQMKRGSAIDALRNGLQCLRDCFQHIKQTFISAMKISRSTRKSS</sequence>
<dbReference type="GO" id="GO:0005736">
    <property type="term" value="C:RNA polymerase I complex"/>
    <property type="evidence" value="ECO:0007669"/>
    <property type="project" value="TreeGrafter"/>
</dbReference>
<dbReference type="Gene3D" id="3.30.1360.10">
    <property type="entry name" value="RNA polymerase, RBP11-like subunit"/>
    <property type="match status" value="2"/>
</dbReference>
<evidence type="ECO:0000256" key="1">
    <source>
        <dbReference type="ARBA" id="ARBA00004328"/>
    </source>
</evidence>
<accession>A0A4Z2CWU4</accession>
<dbReference type="Pfam" id="PF13656">
    <property type="entry name" value="RNA_pol_L_2"/>
    <property type="match status" value="1"/>
</dbReference>
<dbReference type="EMBL" id="SKCS01000405">
    <property type="protein sequence ID" value="TNN08624.1"/>
    <property type="molecule type" value="Genomic_DNA"/>
</dbReference>
<evidence type="ECO:0000256" key="3">
    <source>
        <dbReference type="ARBA" id="ARBA00023163"/>
    </source>
</evidence>
<dbReference type="GO" id="GO:0005666">
    <property type="term" value="C:RNA polymerase III complex"/>
    <property type="evidence" value="ECO:0007669"/>
    <property type="project" value="TreeGrafter"/>
</dbReference>
<dbReference type="InterPro" id="IPR033901">
    <property type="entry name" value="RNAPI/III_AC40"/>
</dbReference>
<dbReference type="InterPro" id="IPR022842">
    <property type="entry name" value="RNAP_Rpo3/Rpb3/RPAC1"/>
</dbReference>
<dbReference type="PANTHER" id="PTHR11800">
    <property type="entry name" value="DNA-DIRECTED RNA POLYMERASE"/>
    <property type="match status" value="1"/>
</dbReference>